<gene>
    <name evidence="2" type="ORF">HNQ81_001903</name>
</gene>
<dbReference type="SUPFAM" id="SSF56925">
    <property type="entry name" value="OMPA-like"/>
    <property type="match status" value="1"/>
</dbReference>
<evidence type="ECO:0008006" key="4">
    <source>
        <dbReference type="Google" id="ProtNLM"/>
    </source>
</evidence>
<organism evidence="2 3">
    <name type="scientific">Desulfoprunum benzoelyticum</name>
    <dbReference type="NCBI Taxonomy" id="1506996"/>
    <lineage>
        <taxon>Bacteria</taxon>
        <taxon>Pseudomonadati</taxon>
        <taxon>Thermodesulfobacteriota</taxon>
        <taxon>Desulfobulbia</taxon>
        <taxon>Desulfobulbales</taxon>
        <taxon>Desulfobulbaceae</taxon>
        <taxon>Desulfoprunum</taxon>
    </lineage>
</organism>
<evidence type="ECO:0000256" key="1">
    <source>
        <dbReference type="SAM" id="SignalP"/>
    </source>
</evidence>
<protein>
    <recommendedName>
        <fullName evidence="4">Outer membrane protein beta-barrel domain-containing protein</fullName>
    </recommendedName>
</protein>
<keyword evidence="1" id="KW-0732">Signal</keyword>
<dbReference type="EMBL" id="JACHEO010000009">
    <property type="protein sequence ID" value="MBB5348172.1"/>
    <property type="molecule type" value="Genomic_DNA"/>
</dbReference>
<feature type="chain" id="PRO_5032966898" description="Outer membrane protein beta-barrel domain-containing protein" evidence="1">
    <location>
        <begin position="31"/>
        <end position="264"/>
    </location>
</feature>
<dbReference type="InterPro" id="IPR011250">
    <property type="entry name" value="OMP/PagP_B-barrel"/>
</dbReference>
<dbReference type="Proteomes" id="UP000539642">
    <property type="component" value="Unassembled WGS sequence"/>
</dbReference>
<comment type="caution">
    <text evidence="2">The sequence shown here is derived from an EMBL/GenBank/DDBJ whole genome shotgun (WGS) entry which is preliminary data.</text>
</comment>
<feature type="signal peptide" evidence="1">
    <location>
        <begin position="1"/>
        <end position="30"/>
    </location>
</feature>
<reference evidence="2 3" key="1">
    <citation type="submission" date="2020-08" db="EMBL/GenBank/DDBJ databases">
        <title>Genomic Encyclopedia of Type Strains, Phase IV (KMG-IV): sequencing the most valuable type-strain genomes for metagenomic binning, comparative biology and taxonomic classification.</title>
        <authorList>
            <person name="Goeker M."/>
        </authorList>
    </citation>
    <scope>NUCLEOTIDE SEQUENCE [LARGE SCALE GENOMIC DNA]</scope>
    <source>
        <strain evidence="2 3">DSM 28570</strain>
    </source>
</reference>
<accession>A0A840UQV6</accession>
<evidence type="ECO:0000313" key="2">
    <source>
        <dbReference type="EMBL" id="MBB5348172.1"/>
    </source>
</evidence>
<proteinExistence type="predicted"/>
<sequence length="264" mass="28536">MISRHNTNKVLLLLPAAAMALFGQAATATAGDQTGWQFETTLYGWYAGMDGTIISPGPAGAEGDLEVDASDILDNLQMAFMGTLEARHDKWAIITDLVYLNMSDDATTSLKIGPEPGRPVNATADLDFSSWIVNAGIGYDLAEGDWGRLGLIGGARYLSVDIEGDFNLGGPYGLNRSESKDFWNGFIGLRGAIFLSENWYLPYYADIGTGDSDLTWQLFAGIGYRFGWGDVKAGYRYLGFEQDGDGIVEDMAVSGPAMGVVFRF</sequence>
<dbReference type="AlphaFoldDB" id="A0A840UQV6"/>
<name>A0A840UQV6_9BACT</name>
<evidence type="ECO:0000313" key="3">
    <source>
        <dbReference type="Proteomes" id="UP000539642"/>
    </source>
</evidence>
<keyword evidence="3" id="KW-1185">Reference proteome</keyword>
<dbReference type="RefSeq" id="WP_183350652.1">
    <property type="nucleotide sequence ID" value="NZ_JACHEO010000009.1"/>
</dbReference>